<keyword evidence="1" id="KW-0472">Membrane</keyword>
<evidence type="ECO:0000313" key="2">
    <source>
        <dbReference type="EMBL" id="MDM4016363.1"/>
    </source>
</evidence>
<feature type="transmembrane region" description="Helical" evidence="1">
    <location>
        <begin position="13"/>
        <end position="35"/>
    </location>
</feature>
<evidence type="ECO:0000313" key="3">
    <source>
        <dbReference type="Proteomes" id="UP001239462"/>
    </source>
</evidence>
<name>A0ABT7PIP4_9BACT</name>
<keyword evidence="1" id="KW-1133">Transmembrane helix</keyword>
<evidence type="ECO:0000256" key="1">
    <source>
        <dbReference type="SAM" id="Phobius"/>
    </source>
</evidence>
<accession>A0ABT7PIP4</accession>
<protein>
    <recommendedName>
        <fullName evidence="4">DUF1254 domain-containing protein</fullName>
    </recommendedName>
</protein>
<evidence type="ECO:0008006" key="4">
    <source>
        <dbReference type="Google" id="ProtNLM"/>
    </source>
</evidence>
<proteinExistence type="predicted"/>
<reference evidence="2 3" key="1">
    <citation type="submission" date="2023-06" db="EMBL/GenBank/DDBJ databases">
        <title>Roseiconus lacunae JC819 isolated from Gulf of Mannar region, Tamil Nadu.</title>
        <authorList>
            <person name="Pk S."/>
            <person name="Ch S."/>
            <person name="Ch V.R."/>
        </authorList>
    </citation>
    <scope>NUCLEOTIDE SEQUENCE [LARGE SCALE GENOMIC DNA]</scope>
    <source>
        <strain evidence="2 3">JC819</strain>
    </source>
</reference>
<dbReference type="RefSeq" id="WP_289163998.1">
    <property type="nucleotide sequence ID" value="NZ_JASZZN010000008.1"/>
</dbReference>
<sequence length="174" mass="19915">MADAKSTPKRPDVFFVAIVVSIATVSVWLLLMPFYPAIARMTMRRFHLTTDSFALWAIQAPVPAMYNFGNQYEISDLPDGLITPVLDSTRPRYINHFPTRLLTFANGRYSLCHEGRHCYLTVRSSYRGQTLVSKILARPLGEGRYEWIRQSSEFVDLSDQSPDLPELIFPEVLQ</sequence>
<dbReference type="EMBL" id="JASZZN010000008">
    <property type="protein sequence ID" value="MDM4016363.1"/>
    <property type="molecule type" value="Genomic_DNA"/>
</dbReference>
<dbReference type="Proteomes" id="UP001239462">
    <property type="component" value="Unassembled WGS sequence"/>
</dbReference>
<organism evidence="2 3">
    <name type="scientific">Roseiconus lacunae</name>
    <dbReference type="NCBI Taxonomy" id="2605694"/>
    <lineage>
        <taxon>Bacteria</taxon>
        <taxon>Pseudomonadati</taxon>
        <taxon>Planctomycetota</taxon>
        <taxon>Planctomycetia</taxon>
        <taxon>Pirellulales</taxon>
        <taxon>Pirellulaceae</taxon>
        <taxon>Roseiconus</taxon>
    </lineage>
</organism>
<keyword evidence="3" id="KW-1185">Reference proteome</keyword>
<comment type="caution">
    <text evidence="2">The sequence shown here is derived from an EMBL/GenBank/DDBJ whole genome shotgun (WGS) entry which is preliminary data.</text>
</comment>
<keyword evidence="1" id="KW-0812">Transmembrane</keyword>
<gene>
    <name evidence="2" type="ORF">QTN89_13045</name>
</gene>